<dbReference type="Gene3D" id="1.25.40.10">
    <property type="entry name" value="Tetratricopeptide repeat domain"/>
    <property type="match status" value="1"/>
</dbReference>
<gene>
    <name evidence="2" type="ORF">M6B38_121505</name>
</gene>
<comment type="caution">
    <text evidence="2">The sequence shown here is derived from an EMBL/GenBank/DDBJ whole genome shotgun (WGS) entry which is preliminary data.</text>
</comment>
<dbReference type="InterPro" id="IPR011990">
    <property type="entry name" value="TPR-like_helical_dom_sf"/>
</dbReference>
<keyword evidence="3" id="KW-1185">Reference proteome</keyword>
<dbReference type="Proteomes" id="UP001140949">
    <property type="component" value="Unassembled WGS sequence"/>
</dbReference>
<dbReference type="PANTHER" id="PTHR47603:SF1">
    <property type="entry name" value="PPR CONTAINING-LIKE PROTEIN"/>
    <property type="match status" value="1"/>
</dbReference>
<evidence type="ECO:0000313" key="3">
    <source>
        <dbReference type="Proteomes" id="UP001140949"/>
    </source>
</evidence>
<feature type="region of interest" description="Disordered" evidence="1">
    <location>
        <begin position="278"/>
        <end position="322"/>
    </location>
</feature>
<protein>
    <submittedName>
        <fullName evidence="2">Pentatricopeptide repeat-containing protein</fullName>
    </submittedName>
</protein>
<accession>A0AAX6H925</accession>
<organism evidence="2 3">
    <name type="scientific">Iris pallida</name>
    <name type="common">Sweet iris</name>
    <dbReference type="NCBI Taxonomy" id="29817"/>
    <lineage>
        <taxon>Eukaryota</taxon>
        <taxon>Viridiplantae</taxon>
        <taxon>Streptophyta</taxon>
        <taxon>Embryophyta</taxon>
        <taxon>Tracheophyta</taxon>
        <taxon>Spermatophyta</taxon>
        <taxon>Magnoliopsida</taxon>
        <taxon>Liliopsida</taxon>
        <taxon>Asparagales</taxon>
        <taxon>Iridaceae</taxon>
        <taxon>Iridoideae</taxon>
        <taxon>Irideae</taxon>
        <taxon>Iris</taxon>
    </lineage>
</organism>
<evidence type="ECO:0000256" key="1">
    <source>
        <dbReference type="SAM" id="MobiDB-lite"/>
    </source>
</evidence>
<dbReference type="PANTHER" id="PTHR47603">
    <property type="entry name" value="PPR CONTAINING-LIKE PROTEIN"/>
    <property type="match status" value="1"/>
</dbReference>
<name>A0AAX6H925_IRIPA</name>
<evidence type="ECO:0000313" key="2">
    <source>
        <dbReference type="EMBL" id="KAJ6837168.1"/>
    </source>
</evidence>
<dbReference type="AlphaFoldDB" id="A0AAX6H925"/>
<proteinExistence type="predicted"/>
<feature type="region of interest" description="Disordered" evidence="1">
    <location>
        <begin position="45"/>
        <end position="92"/>
    </location>
</feature>
<dbReference type="EMBL" id="JANAVB010011399">
    <property type="protein sequence ID" value="KAJ6837168.1"/>
    <property type="molecule type" value="Genomic_DNA"/>
</dbReference>
<feature type="compositionally biased region" description="Polar residues" evidence="1">
    <location>
        <begin position="67"/>
        <end position="86"/>
    </location>
</feature>
<reference evidence="2" key="1">
    <citation type="journal article" date="2023" name="GigaByte">
        <title>Genome assembly of the bearded iris, Iris pallida Lam.</title>
        <authorList>
            <person name="Bruccoleri R.E."/>
            <person name="Oakeley E.J."/>
            <person name="Faust A.M.E."/>
            <person name="Altorfer M."/>
            <person name="Dessus-Babus S."/>
            <person name="Burckhardt D."/>
            <person name="Oertli M."/>
            <person name="Naumann U."/>
            <person name="Petersen F."/>
            <person name="Wong J."/>
        </authorList>
    </citation>
    <scope>NUCLEOTIDE SEQUENCE</scope>
    <source>
        <strain evidence="2">GSM-AAB239-AS_SAM_17_03QT</strain>
    </source>
</reference>
<feature type="compositionally biased region" description="Acidic residues" evidence="1">
    <location>
        <begin position="313"/>
        <end position="322"/>
    </location>
</feature>
<reference evidence="2" key="2">
    <citation type="submission" date="2023-04" db="EMBL/GenBank/DDBJ databases">
        <authorList>
            <person name="Bruccoleri R.E."/>
            <person name="Oakeley E.J."/>
            <person name="Faust A.-M."/>
            <person name="Dessus-Babus S."/>
            <person name="Altorfer M."/>
            <person name="Burckhardt D."/>
            <person name="Oertli M."/>
            <person name="Naumann U."/>
            <person name="Petersen F."/>
            <person name="Wong J."/>
        </authorList>
    </citation>
    <scope>NUCLEOTIDE SEQUENCE</scope>
    <source>
        <strain evidence="2">GSM-AAB239-AS_SAM_17_03QT</strain>
        <tissue evidence="2">Leaf</tissue>
    </source>
</reference>
<sequence>MLRSSASHLLRRCSPAAAKEHSGSLSKLGVVDYLRNHAREVSDIPFRRNAHSRMEQDETRKRYTSRAIMSSQQDRQADDQNPQESLPKQAIGRNIPATDKRKFLINTLFDLKDSKEAVYGTLDAWVAWERNFPLVSLKRALLVLEKDEQWHRVVQVIKWMLSKGQGTTMGTYEQLIRALEKDNRAEEAHKMWEKKIGYDLHSVPWRFCDLMISIYYRNNMLERLVKLFKELESYDRRPPSKSIVRKVADAYEMLGLVDEKDKVLERYSDILSDTRKECVKSSRKSSRKNDKKAGKRKQKSEEAKENVPVDSGPSDEEFVISV</sequence>
<feature type="compositionally biased region" description="Basic and acidic residues" evidence="1">
    <location>
        <begin position="45"/>
        <end position="61"/>
    </location>
</feature>